<protein>
    <submittedName>
        <fullName evidence="1">Uncharacterized protein</fullName>
    </submittedName>
</protein>
<dbReference type="EMBL" id="JBICCN010000238">
    <property type="protein sequence ID" value="KAL3084229.1"/>
    <property type="molecule type" value="Genomic_DNA"/>
</dbReference>
<sequence length="144" mass="16551">MRWITTRVSTKFDTFVLQKQANWHITFLFIAVLFDEAVKRLQKCIGNLSGASLFHLMKSLLLGFKLCRAYFVASTNGTDPGTFKTDYIRSDFAVLHIAPTAYNIEFFRIDMAIAREELLASSDIYFFQSCPETLDITSDFFECD</sequence>
<keyword evidence="2" id="KW-1185">Reference proteome</keyword>
<reference evidence="1 2" key="1">
    <citation type="submission" date="2024-10" db="EMBL/GenBank/DDBJ databases">
        <authorList>
            <person name="Kim D."/>
        </authorList>
    </citation>
    <scope>NUCLEOTIDE SEQUENCE [LARGE SCALE GENOMIC DNA]</scope>
    <source>
        <strain evidence="1">Taebaek</strain>
    </source>
</reference>
<gene>
    <name evidence="1" type="ORF">niasHS_009717</name>
</gene>
<dbReference type="AlphaFoldDB" id="A0ABD2IWD1"/>
<dbReference type="Proteomes" id="UP001620645">
    <property type="component" value="Unassembled WGS sequence"/>
</dbReference>
<evidence type="ECO:0000313" key="1">
    <source>
        <dbReference type="EMBL" id="KAL3084229.1"/>
    </source>
</evidence>
<comment type="caution">
    <text evidence="1">The sequence shown here is derived from an EMBL/GenBank/DDBJ whole genome shotgun (WGS) entry which is preliminary data.</text>
</comment>
<accession>A0ABD2IWD1</accession>
<organism evidence="1 2">
    <name type="scientific">Heterodera schachtii</name>
    <name type="common">Sugarbeet cyst nematode worm</name>
    <name type="synonym">Tylenchus schachtii</name>
    <dbReference type="NCBI Taxonomy" id="97005"/>
    <lineage>
        <taxon>Eukaryota</taxon>
        <taxon>Metazoa</taxon>
        <taxon>Ecdysozoa</taxon>
        <taxon>Nematoda</taxon>
        <taxon>Chromadorea</taxon>
        <taxon>Rhabditida</taxon>
        <taxon>Tylenchina</taxon>
        <taxon>Tylenchomorpha</taxon>
        <taxon>Tylenchoidea</taxon>
        <taxon>Heteroderidae</taxon>
        <taxon>Heteroderinae</taxon>
        <taxon>Heterodera</taxon>
    </lineage>
</organism>
<evidence type="ECO:0000313" key="2">
    <source>
        <dbReference type="Proteomes" id="UP001620645"/>
    </source>
</evidence>
<proteinExistence type="predicted"/>
<name>A0ABD2IWD1_HETSC</name>